<reference evidence="9" key="1">
    <citation type="submission" date="2020-12" db="EMBL/GenBank/DDBJ databases">
        <title>PHA producing bacteria isolated from mangrove.</title>
        <authorList>
            <person name="Zheng W."/>
            <person name="Yu S."/>
            <person name="Huang Y."/>
        </authorList>
    </citation>
    <scope>NUCLEOTIDE SEQUENCE</scope>
    <source>
        <strain evidence="9">GN8-5</strain>
    </source>
</reference>
<feature type="transmembrane region" description="Helical" evidence="7">
    <location>
        <begin position="200"/>
        <end position="223"/>
    </location>
</feature>
<evidence type="ECO:0000256" key="4">
    <source>
        <dbReference type="ARBA" id="ARBA00022692"/>
    </source>
</evidence>
<dbReference type="Pfam" id="PF19300">
    <property type="entry name" value="BPD_transp_1_N"/>
    <property type="match status" value="1"/>
</dbReference>
<dbReference type="Gene3D" id="1.10.3720.10">
    <property type="entry name" value="MetI-like"/>
    <property type="match status" value="1"/>
</dbReference>
<comment type="similarity">
    <text evidence="7">Belongs to the binding-protein-dependent transport system permease family.</text>
</comment>
<keyword evidence="6 7" id="KW-0472">Membrane</keyword>
<accession>A0A939IQZ7</accession>
<dbReference type="GO" id="GO:0005886">
    <property type="term" value="C:plasma membrane"/>
    <property type="evidence" value="ECO:0007669"/>
    <property type="project" value="UniProtKB-SubCell"/>
</dbReference>
<dbReference type="AlphaFoldDB" id="A0A939IQZ7"/>
<feature type="transmembrane region" description="Helical" evidence="7">
    <location>
        <begin position="31"/>
        <end position="52"/>
    </location>
</feature>
<dbReference type="PANTHER" id="PTHR43163:SF6">
    <property type="entry name" value="DIPEPTIDE TRANSPORT SYSTEM PERMEASE PROTEIN DPPB-RELATED"/>
    <property type="match status" value="1"/>
</dbReference>
<dbReference type="InterPro" id="IPR035906">
    <property type="entry name" value="MetI-like_sf"/>
</dbReference>
<dbReference type="PANTHER" id="PTHR43163">
    <property type="entry name" value="DIPEPTIDE TRANSPORT SYSTEM PERMEASE PROTEIN DPPB-RELATED"/>
    <property type="match status" value="1"/>
</dbReference>
<dbReference type="InterPro" id="IPR045621">
    <property type="entry name" value="BPD_transp_1_N"/>
</dbReference>
<feature type="transmembrane region" description="Helical" evidence="7">
    <location>
        <begin position="157"/>
        <end position="180"/>
    </location>
</feature>
<keyword evidence="3" id="KW-1003">Cell membrane</keyword>
<dbReference type="PROSITE" id="PS50928">
    <property type="entry name" value="ABC_TM1"/>
    <property type="match status" value="1"/>
</dbReference>
<feature type="transmembrane region" description="Helical" evidence="7">
    <location>
        <begin position="262"/>
        <end position="285"/>
    </location>
</feature>
<evidence type="ECO:0000313" key="10">
    <source>
        <dbReference type="Proteomes" id="UP000664385"/>
    </source>
</evidence>
<feature type="domain" description="ABC transmembrane type-1" evidence="8">
    <location>
        <begin position="117"/>
        <end position="327"/>
    </location>
</feature>
<keyword evidence="4 7" id="KW-0812">Transmembrane</keyword>
<gene>
    <name evidence="9" type="ORF">JF543_04525</name>
</gene>
<evidence type="ECO:0000313" key="9">
    <source>
        <dbReference type="EMBL" id="MBN8205220.1"/>
    </source>
</evidence>
<comment type="caution">
    <text evidence="9">The sequence shown here is derived from an EMBL/GenBank/DDBJ whole genome shotgun (WGS) entry which is preliminary data.</text>
</comment>
<name>A0A939IQZ7_9MICO</name>
<feature type="transmembrane region" description="Helical" evidence="7">
    <location>
        <begin position="305"/>
        <end position="326"/>
    </location>
</feature>
<sequence length="338" mass="35351">MSTTAPAQVRMPAGHGSHRVRRVAAELLNEAAVLVVSLIAASMVIFGLLAVLPGDPAAVIGGMDATPEQLEALRAQMGLDRPLWARYLDWMGGVLTGDLGTSALDSRPVAAELGEKLQVTVPLGLLALVLSVLIAVPVGVVAAVYRESALGRAIAALSQLAAAVPTFVLGLALMVFVALPTRLFPVQGFPADRWAEPGEALRALILPATAIAIGQAAVLVRFVRSATIDVLMKEWVRTGLAQGWPLRAVLVRQGMRNAALPLLGVLGLEIAGVLMGSVIVEQLFALPGVGGMLLADVGNRDIVSIQSTLFVLTALVMISTVTLTALSRVLDPRIRRTS</sequence>
<evidence type="ECO:0000256" key="5">
    <source>
        <dbReference type="ARBA" id="ARBA00022989"/>
    </source>
</evidence>
<dbReference type="CDD" id="cd06261">
    <property type="entry name" value="TM_PBP2"/>
    <property type="match status" value="1"/>
</dbReference>
<dbReference type="RefSeq" id="WP_206822845.1">
    <property type="nucleotide sequence ID" value="NZ_JAEMWU010000001.1"/>
</dbReference>
<keyword evidence="5 7" id="KW-1133">Transmembrane helix</keyword>
<organism evidence="9 10">
    <name type="scientific">Microbacterium esteraromaticum</name>
    <dbReference type="NCBI Taxonomy" id="57043"/>
    <lineage>
        <taxon>Bacteria</taxon>
        <taxon>Bacillati</taxon>
        <taxon>Actinomycetota</taxon>
        <taxon>Actinomycetes</taxon>
        <taxon>Micrococcales</taxon>
        <taxon>Microbacteriaceae</taxon>
        <taxon>Microbacterium</taxon>
    </lineage>
</organism>
<dbReference type="EMBL" id="JAEMWU010000001">
    <property type="protein sequence ID" value="MBN8205220.1"/>
    <property type="molecule type" value="Genomic_DNA"/>
</dbReference>
<dbReference type="Proteomes" id="UP000664385">
    <property type="component" value="Unassembled WGS sequence"/>
</dbReference>
<protein>
    <submittedName>
        <fullName evidence="9">ABC transporter permease</fullName>
    </submittedName>
</protein>
<dbReference type="Pfam" id="PF00528">
    <property type="entry name" value="BPD_transp_1"/>
    <property type="match status" value="1"/>
</dbReference>
<evidence type="ECO:0000256" key="6">
    <source>
        <dbReference type="ARBA" id="ARBA00023136"/>
    </source>
</evidence>
<evidence type="ECO:0000259" key="8">
    <source>
        <dbReference type="PROSITE" id="PS50928"/>
    </source>
</evidence>
<evidence type="ECO:0000256" key="7">
    <source>
        <dbReference type="RuleBase" id="RU363032"/>
    </source>
</evidence>
<proteinExistence type="inferred from homology"/>
<evidence type="ECO:0000256" key="3">
    <source>
        <dbReference type="ARBA" id="ARBA00022475"/>
    </source>
</evidence>
<feature type="transmembrane region" description="Helical" evidence="7">
    <location>
        <begin position="123"/>
        <end position="145"/>
    </location>
</feature>
<dbReference type="InterPro" id="IPR000515">
    <property type="entry name" value="MetI-like"/>
</dbReference>
<evidence type="ECO:0000256" key="1">
    <source>
        <dbReference type="ARBA" id="ARBA00004651"/>
    </source>
</evidence>
<dbReference type="GO" id="GO:0055085">
    <property type="term" value="P:transmembrane transport"/>
    <property type="evidence" value="ECO:0007669"/>
    <property type="project" value="InterPro"/>
</dbReference>
<evidence type="ECO:0000256" key="2">
    <source>
        <dbReference type="ARBA" id="ARBA00022448"/>
    </source>
</evidence>
<comment type="subcellular location">
    <subcellularLocation>
        <location evidence="1 7">Cell membrane</location>
        <topology evidence="1 7">Multi-pass membrane protein</topology>
    </subcellularLocation>
</comment>
<dbReference type="SUPFAM" id="SSF161098">
    <property type="entry name" value="MetI-like"/>
    <property type="match status" value="1"/>
</dbReference>
<keyword evidence="2 7" id="KW-0813">Transport</keyword>